<comment type="caution">
    <text evidence="2">The sequence shown here is derived from an EMBL/GenBank/DDBJ whole genome shotgun (WGS) entry which is preliminary data.</text>
</comment>
<evidence type="ECO:0000313" key="2">
    <source>
        <dbReference type="EMBL" id="CAG8637273.1"/>
    </source>
</evidence>
<dbReference type="GO" id="GO:0004672">
    <property type="term" value="F:protein kinase activity"/>
    <property type="evidence" value="ECO:0007669"/>
    <property type="project" value="InterPro"/>
</dbReference>
<sequence length="114" mass="13110">MEVLDNGYECLSLQESAEVKKAIKDAVTKMHNAGFVHGDLRHLNILRRVRKDSDDNNTQIDIKIVDYDWAGRIEHETTVYPSFLNPGIRRHPGVRSGCQIQFEHDDFMIALLTM</sequence>
<organism evidence="2 3">
    <name type="scientific">Paraglomus occultum</name>
    <dbReference type="NCBI Taxonomy" id="144539"/>
    <lineage>
        <taxon>Eukaryota</taxon>
        <taxon>Fungi</taxon>
        <taxon>Fungi incertae sedis</taxon>
        <taxon>Mucoromycota</taxon>
        <taxon>Glomeromycotina</taxon>
        <taxon>Glomeromycetes</taxon>
        <taxon>Paraglomerales</taxon>
        <taxon>Paraglomeraceae</taxon>
        <taxon>Paraglomus</taxon>
    </lineage>
</organism>
<dbReference type="GO" id="GO:0005524">
    <property type="term" value="F:ATP binding"/>
    <property type="evidence" value="ECO:0007669"/>
    <property type="project" value="InterPro"/>
</dbReference>
<dbReference type="OrthoDB" id="4062651at2759"/>
<dbReference type="Proteomes" id="UP000789572">
    <property type="component" value="Unassembled WGS sequence"/>
</dbReference>
<dbReference type="Gene3D" id="1.10.510.10">
    <property type="entry name" value="Transferase(Phosphotransferase) domain 1"/>
    <property type="match status" value="1"/>
</dbReference>
<reference evidence="2" key="1">
    <citation type="submission" date="2021-06" db="EMBL/GenBank/DDBJ databases">
        <authorList>
            <person name="Kallberg Y."/>
            <person name="Tangrot J."/>
            <person name="Rosling A."/>
        </authorList>
    </citation>
    <scope>NUCLEOTIDE SEQUENCE</scope>
    <source>
        <strain evidence="2">IA702</strain>
    </source>
</reference>
<protein>
    <submittedName>
        <fullName evidence="2">2998_t:CDS:1</fullName>
    </submittedName>
</protein>
<dbReference type="InterPro" id="IPR000719">
    <property type="entry name" value="Prot_kinase_dom"/>
</dbReference>
<dbReference type="AlphaFoldDB" id="A0A9N9DIU3"/>
<name>A0A9N9DIU3_9GLOM</name>
<keyword evidence="3" id="KW-1185">Reference proteome</keyword>
<evidence type="ECO:0000259" key="1">
    <source>
        <dbReference type="PROSITE" id="PS50011"/>
    </source>
</evidence>
<dbReference type="SUPFAM" id="SSF56112">
    <property type="entry name" value="Protein kinase-like (PK-like)"/>
    <property type="match status" value="1"/>
</dbReference>
<feature type="domain" description="Protein kinase" evidence="1">
    <location>
        <begin position="1"/>
        <end position="114"/>
    </location>
</feature>
<evidence type="ECO:0000313" key="3">
    <source>
        <dbReference type="Proteomes" id="UP000789572"/>
    </source>
</evidence>
<dbReference type="EMBL" id="CAJVPJ010003241">
    <property type="protein sequence ID" value="CAG8637273.1"/>
    <property type="molecule type" value="Genomic_DNA"/>
</dbReference>
<proteinExistence type="predicted"/>
<gene>
    <name evidence="2" type="ORF">POCULU_LOCUS9228</name>
</gene>
<dbReference type="PROSITE" id="PS50011">
    <property type="entry name" value="PROTEIN_KINASE_DOM"/>
    <property type="match status" value="1"/>
</dbReference>
<dbReference type="InterPro" id="IPR011009">
    <property type="entry name" value="Kinase-like_dom_sf"/>
</dbReference>
<accession>A0A9N9DIU3</accession>